<dbReference type="InterPro" id="IPR015199">
    <property type="entry name" value="DNA_pol_III_delta_C"/>
</dbReference>
<name>A0ABQ6A2G2_9GAMM</name>
<keyword evidence="6" id="KW-0239">DNA-directed DNA polymerase</keyword>
<keyword evidence="5" id="KW-0235">DNA replication</keyword>
<evidence type="ECO:0000259" key="8">
    <source>
        <dbReference type="Pfam" id="PF09115"/>
    </source>
</evidence>
<keyword evidence="3" id="KW-0808">Transferase</keyword>
<evidence type="ECO:0000256" key="7">
    <source>
        <dbReference type="ARBA" id="ARBA00049244"/>
    </source>
</evidence>
<feature type="domain" description="DNA polymerase III delta subunit C-terminal" evidence="8">
    <location>
        <begin position="212"/>
        <end position="321"/>
    </location>
</feature>
<evidence type="ECO:0000256" key="5">
    <source>
        <dbReference type="ARBA" id="ARBA00022705"/>
    </source>
</evidence>
<accession>A0ABQ6A2G2</accession>
<reference evidence="10" key="1">
    <citation type="journal article" date="2019" name="Int. J. Syst. Evol. Microbiol.">
        <title>The Global Catalogue of Microorganisms (GCM) 10K type strain sequencing project: providing services to taxonomists for standard genome sequencing and annotation.</title>
        <authorList>
            <consortium name="The Broad Institute Genomics Platform"/>
            <consortium name="The Broad Institute Genome Sequencing Center for Infectious Disease"/>
            <person name="Wu L."/>
            <person name="Ma J."/>
        </authorList>
    </citation>
    <scope>NUCLEOTIDE SEQUENCE [LARGE SCALE GENOMIC DNA]</scope>
    <source>
        <strain evidence="10">NBRC 100033</strain>
    </source>
</reference>
<dbReference type="RefSeq" id="WP_027851503.1">
    <property type="nucleotide sequence ID" value="NZ_BSOR01000029.1"/>
</dbReference>
<evidence type="ECO:0000256" key="6">
    <source>
        <dbReference type="ARBA" id="ARBA00022932"/>
    </source>
</evidence>
<dbReference type="NCBIfam" id="TIGR00678">
    <property type="entry name" value="holB"/>
    <property type="match status" value="1"/>
</dbReference>
<comment type="catalytic activity">
    <reaction evidence="7">
        <text>DNA(n) + a 2'-deoxyribonucleoside 5'-triphosphate = DNA(n+1) + diphosphate</text>
        <dbReference type="Rhea" id="RHEA:22508"/>
        <dbReference type="Rhea" id="RHEA-COMP:17339"/>
        <dbReference type="Rhea" id="RHEA-COMP:17340"/>
        <dbReference type="ChEBI" id="CHEBI:33019"/>
        <dbReference type="ChEBI" id="CHEBI:61560"/>
        <dbReference type="ChEBI" id="CHEBI:173112"/>
        <dbReference type="EC" id="2.7.7.7"/>
    </reaction>
</comment>
<dbReference type="PANTHER" id="PTHR11669">
    <property type="entry name" value="REPLICATION FACTOR C / DNA POLYMERASE III GAMMA-TAU SUBUNIT"/>
    <property type="match status" value="1"/>
</dbReference>
<dbReference type="Pfam" id="PF13177">
    <property type="entry name" value="DNA_pol3_delta2"/>
    <property type="match status" value="1"/>
</dbReference>
<dbReference type="Gene3D" id="1.20.272.10">
    <property type="match status" value="1"/>
</dbReference>
<dbReference type="Proteomes" id="UP001156682">
    <property type="component" value="Unassembled WGS sequence"/>
</dbReference>
<evidence type="ECO:0000256" key="2">
    <source>
        <dbReference type="ARBA" id="ARBA00014363"/>
    </source>
</evidence>
<dbReference type="InterPro" id="IPR027417">
    <property type="entry name" value="P-loop_NTPase"/>
</dbReference>
<dbReference type="EC" id="2.7.7.7" evidence="1"/>
<evidence type="ECO:0000313" key="9">
    <source>
        <dbReference type="EMBL" id="GLR64280.1"/>
    </source>
</evidence>
<gene>
    <name evidence="9" type="ORF">GCM10007878_17180</name>
</gene>
<organism evidence="9 10">
    <name type="scientific">Marinospirillum insulare</name>
    <dbReference type="NCBI Taxonomy" id="217169"/>
    <lineage>
        <taxon>Bacteria</taxon>
        <taxon>Pseudomonadati</taxon>
        <taxon>Pseudomonadota</taxon>
        <taxon>Gammaproteobacteria</taxon>
        <taxon>Oceanospirillales</taxon>
        <taxon>Oceanospirillaceae</taxon>
        <taxon>Marinospirillum</taxon>
    </lineage>
</organism>
<dbReference type="Pfam" id="PF09115">
    <property type="entry name" value="DNApol3-delta_C"/>
    <property type="match status" value="1"/>
</dbReference>
<dbReference type="EMBL" id="BSOR01000029">
    <property type="protein sequence ID" value="GLR64280.1"/>
    <property type="molecule type" value="Genomic_DNA"/>
</dbReference>
<proteinExistence type="predicted"/>
<evidence type="ECO:0000256" key="3">
    <source>
        <dbReference type="ARBA" id="ARBA00022679"/>
    </source>
</evidence>
<dbReference type="PANTHER" id="PTHR11669:SF8">
    <property type="entry name" value="DNA POLYMERASE III SUBUNIT DELTA"/>
    <property type="match status" value="1"/>
</dbReference>
<dbReference type="InterPro" id="IPR004622">
    <property type="entry name" value="DNA_pol_HolB"/>
</dbReference>
<dbReference type="InterPro" id="IPR050238">
    <property type="entry name" value="DNA_Rep/Repair_Clamp_Loader"/>
</dbReference>
<dbReference type="Gene3D" id="3.40.50.300">
    <property type="entry name" value="P-loop containing nucleotide triphosphate hydrolases"/>
    <property type="match status" value="1"/>
</dbReference>
<keyword evidence="10" id="KW-1185">Reference proteome</keyword>
<comment type="caution">
    <text evidence="9">The sequence shown here is derived from an EMBL/GenBank/DDBJ whole genome shotgun (WGS) entry which is preliminary data.</text>
</comment>
<protein>
    <recommendedName>
        <fullName evidence="2">DNA polymerase III subunit delta'</fullName>
        <ecNumber evidence="1">2.7.7.7</ecNumber>
    </recommendedName>
</protein>
<keyword evidence="4" id="KW-0548">Nucleotidyltransferase</keyword>
<dbReference type="NCBIfam" id="NF004310">
    <property type="entry name" value="PRK05707.1"/>
    <property type="match status" value="1"/>
</dbReference>
<evidence type="ECO:0000256" key="1">
    <source>
        <dbReference type="ARBA" id="ARBA00012417"/>
    </source>
</evidence>
<dbReference type="SUPFAM" id="SSF52540">
    <property type="entry name" value="P-loop containing nucleoside triphosphate hydrolases"/>
    <property type="match status" value="1"/>
</dbReference>
<evidence type="ECO:0000313" key="10">
    <source>
        <dbReference type="Proteomes" id="UP001156682"/>
    </source>
</evidence>
<evidence type="ECO:0000256" key="4">
    <source>
        <dbReference type="ARBA" id="ARBA00022695"/>
    </source>
</evidence>
<sequence length="327" mass="36888">MKPFQSMPWHALIWRQWQQQIQERQLPHALLLTGLPGLGKRTLARALAYFVLCTNHQGQQSCGHCRSCHFIEAGFHPDLLTLEPEAEGKAIRVDQVREMTTQMQKSSQQGGYKVVLIWPAEALNINAANALLKTLEEPEPQTQFILVSDQPSSLPATLRSRCQIWPVAPPSLEEGEAWLKPQLSEEQQPLVLLKAAGGRPLAALKLATPEAEERRHLLGQVMESLVRGVNPIEQAVKLKALALPALLTSLQSWLADSLRYGLLGKEGVQDVRQLSLYRQLYELMGQRSLLNLEKELQAMHHQLHTNPNVDLFLESLLIRLTQELHHE</sequence>